<comment type="caution">
    <text evidence="1">The sequence shown here is derived from an EMBL/GenBank/DDBJ whole genome shotgun (WGS) entry which is preliminary data.</text>
</comment>
<dbReference type="EMBL" id="BMCM01000001">
    <property type="protein sequence ID" value="GGD62515.1"/>
    <property type="molecule type" value="Genomic_DNA"/>
</dbReference>
<accession>A0ABQ1RBJ3</accession>
<protein>
    <submittedName>
        <fullName evidence="1">Uncharacterized protein</fullName>
    </submittedName>
</protein>
<dbReference type="Proteomes" id="UP000629365">
    <property type="component" value="Unassembled WGS sequence"/>
</dbReference>
<keyword evidence="2" id="KW-1185">Reference proteome</keyword>
<proteinExistence type="predicted"/>
<evidence type="ECO:0000313" key="2">
    <source>
        <dbReference type="Proteomes" id="UP000629365"/>
    </source>
</evidence>
<reference evidence="2" key="1">
    <citation type="journal article" date="2019" name="Int. J. Syst. Evol. Microbiol.">
        <title>The Global Catalogue of Microorganisms (GCM) 10K type strain sequencing project: providing services to taxonomists for standard genome sequencing and annotation.</title>
        <authorList>
            <consortium name="The Broad Institute Genomics Platform"/>
            <consortium name="The Broad Institute Genome Sequencing Center for Infectious Disease"/>
            <person name="Wu L."/>
            <person name="Ma J."/>
        </authorList>
    </citation>
    <scope>NUCLEOTIDE SEQUENCE [LARGE SCALE GENOMIC DNA]</scope>
    <source>
        <strain evidence="2">CCM 7640</strain>
    </source>
</reference>
<gene>
    <name evidence="1" type="ORF">GCM10007269_02090</name>
</gene>
<sequence length="76" mass="8237">MAGRSAGISVGTRLSLAAEIGAIGNVPETGRTFSCDERAFAVHPTHPDPINMELRSIYEGPRTPSHLRESHPQKEQ</sequence>
<evidence type="ECO:0000313" key="1">
    <source>
        <dbReference type="EMBL" id="GGD62515.1"/>
    </source>
</evidence>
<name>A0ABQ1RBJ3_9MICO</name>
<organism evidence="1 2">
    <name type="scientific">Microbacterium murale</name>
    <dbReference type="NCBI Taxonomy" id="1081040"/>
    <lineage>
        <taxon>Bacteria</taxon>
        <taxon>Bacillati</taxon>
        <taxon>Actinomycetota</taxon>
        <taxon>Actinomycetes</taxon>
        <taxon>Micrococcales</taxon>
        <taxon>Microbacteriaceae</taxon>
        <taxon>Microbacterium</taxon>
    </lineage>
</organism>